<feature type="chain" id="PRO_5012994192" evidence="1">
    <location>
        <begin position="18"/>
        <end position="360"/>
    </location>
</feature>
<dbReference type="AlphaFoldDB" id="A0A2D0MY80"/>
<keyword evidence="1" id="KW-0732">Signal</keyword>
<comment type="caution">
    <text evidence="2">The sequence shown here is derived from an EMBL/GenBank/DDBJ whole genome shotgun (WGS) entry which is preliminary data.</text>
</comment>
<feature type="signal peptide" evidence="1">
    <location>
        <begin position="1"/>
        <end position="17"/>
    </location>
</feature>
<keyword evidence="3" id="KW-1185">Reference proteome</keyword>
<organism evidence="2 3">
    <name type="scientific">Flavilitoribacter nigricans (strain ATCC 23147 / DSM 23189 / NBRC 102662 / NCIMB 1420 / SS-2)</name>
    <name type="common">Lewinella nigricans</name>
    <dbReference type="NCBI Taxonomy" id="1122177"/>
    <lineage>
        <taxon>Bacteria</taxon>
        <taxon>Pseudomonadati</taxon>
        <taxon>Bacteroidota</taxon>
        <taxon>Saprospiria</taxon>
        <taxon>Saprospirales</taxon>
        <taxon>Lewinellaceae</taxon>
        <taxon>Flavilitoribacter</taxon>
    </lineage>
</organism>
<accession>A0A2D0MY80</accession>
<gene>
    <name evidence="2" type="ORF">CRP01_38190</name>
</gene>
<name>A0A2D0MY80_FLAN2</name>
<evidence type="ECO:0000313" key="3">
    <source>
        <dbReference type="Proteomes" id="UP000223913"/>
    </source>
</evidence>
<proteinExistence type="predicted"/>
<dbReference type="EMBL" id="PDUD01000059">
    <property type="protein sequence ID" value="PHN01241.1"/>
    <property type="molecule type" value="Genomic_DNA"/>
</dbReference>
<sequence>MLILTMLALAFSSTAPAQSGGSSNIPNLRELPVTLSWDDSGIRIVAKTSNPRSGNILSLVPSRFLEQIGNDLIRVTPGSGQAPVIIDLTDYFRGTSGATADATNMIDNTVPQVTIEMPKLTLSSYNEPNSFLVEIQNYSNREKGLSQTFLFRGLDIFYVNSSECVKRSSESNRIILDVSKCETVKYLVIEGGLLNLADVDEKIPALCEKYNDRYYTPGQTKAFLCVEECMSEGAGAYEHLKHVRELITKYNITDYEDAPLSYIGDVILTRKGVGLNLKKKQDAKLFKKKEDEFAADHAYKFFPWYEFINLNFDKYEDDQKLIISDPNNNNYLYDSRVYFSNVELIQFFSELKDLISDRVK</sequence>
<reference evidence="2 3" key="1">
    <citation type="submission" date="2017-10" db="EMBL/GenBank/DDBJ databases">
        <title>The draft genome sequence of Lewinella nigricans NBRC 102662.</title>
        <authorList>
            <person name="Wang K."/>
        </authorList>
    </citation>
    <scope>NUCLEOTIDE SEQUENCE [LARGE SCALE GENOMIC DNA]</scope>
    <source>
        <strain evidence="2 3">NBRC 102662</strain>
    </source>
</reference>
<evidence type="ECO:0000313" key="2">
    <source>
        <dbReference type="EMBL" id="PHN01241.1"/>
    </source>
</evidence>
<dbReference type="Proteomes" id="UP000223913">
    <property type="component" value="Unassembled WGS sequence"/>
</dbReference>
<protein>
    <submittedName>
        <fullName evidence="2">Uncharacterized protein</fullName>
    </submittedName>
</protein>
<evidence type="ECO:0000256" key="1">
    <source>
        <dbReference type="SAM" id="SignalP"/>
    </source>
</evidence>